<dbReference type="NCBIfam" id="NF009727">
    <property type="entry name" value="PRK13254.1-1"/>
    <property type="match status" value="1"/>
</dbReference>
<evidence type="ECO:0000256" key="3">
    <source>
        <dbReference type="ARBA" id="ARBA00022692"/>
    </source>
</evidence>
<feature type="transmembrane region" description="Helical" evidence="9">
    <location>
        <begin position="6"/>
        <end position="28"/>
    </location>
</feature>
<keyword evidence="2" id="KW-0349">Heme</keyword>
<dbReference type="PANTHER" id="PTHR34128">
    <property type="entry name" value="CYTOCHROME C-TYPE BIOGENESIS PROTEIN CCME HOMOLOG, MITOCHONDRIAL"/>
    <property type="match status" value="1"/>
</dbReference>
<evidence type="ECO:0000256" key="4">
    <source>
        <dbReference type="ARBA" id="ARBA00022723"/>
    </source>
</evidence>
<evidence type="ECO:0000256" key="9">
    <source>
        <dbReference type="SAM" id="Phobius"/>
    </source>
</evidence>
<dbReference type="Pfam" id="PF03100">
    <property type="entry name" value="CcmE"/>
    <property type="match status" value="1"/>
</dbReference>
<dbReference type="InterPro" id="IPR004329">
    <property type="entry name" value="CcmE"/>
</dbReference>
<evidence type="ECO:0000313" key="10">
    <source>
        <dbReference type="EMBL" id="SVA68496.1"/>
    </source>
</evidence>
<name>A0A381XUM2_9ZZZZ</name>
<keyword evidence="4" id="KW-0479">Metal-binding</keyword>
<keyword evidence="6 9" id="KW-1133">Transmembrane helix</keyword>
<dbReference type="PANTHER" id="PTHR34128:SF2">
    <property type="entry name" value="CYTOCHROME C-TYPE BIOGENESIS PROTEIN CCME HOMOLOG, MITOCHONDRIAL"/>
    <property type="match status" value="1"/>
</dbReference>
<reference evidence="10" key="1">
    <citation type="submission" date="2018-05" db="EMBL/GenBank/DDBJ databases">
        <authorList>
            <person name="Lanie J.A."/>
            <person name="Ng W.-L."/>
            <person name="Kazmierczak K.M."/>
            <person name="Andrzejewski T.M."/>
            <person name="Davidsen T.M."/>
            <person name="Wayne K.J."/>
            <person name="Tettelin H."/>
            <person name="Glass J.I."/>
            <person name="Rusch D."/>
            <person name="Podicherti R."/>
            <person name="Tsui H.-C.T."/>
            <person name="Winkler M.E."/>
        </authorList>
    </citation>
    <scope>NUCLEOTIDE SEQUENCE</scope>
</reference>
<organism evidence="10">
    <name type="scientific">marine metagenome</name>
    <dbReference type="NCBI Taxonomy" id="408172"/>
    <lineage>
        <taxon>unclassified sequences</taxon>
        <taxon>metagenomes</taxon>
        <taxon>ecological metagenomes</taxon>
    </lineage>
</organism>
<dbReference type="InterPro" id="IPR036127">
    <property type="entry name" value="CcmE-like_sf"/>
</dbReference>
<proteinExistence type="inferred from homology"/>
<dbReference type="GO" id="GO:0017004">
    <property type="term" value="P:cytochrome complex assembly"/>
    <property type="evidence" value="ECO:0007669"/>
    <property type="project" value="UniProtKB-KW"/>
</dbReference>
<keyword evidence="3 9" id="KW-0812">Transmembrane</keyword>
<dbReference type="InterPro" id="IPR012340">
    <property type="entry name" value="NA-bd_OB-fold"/>
</dbReference>
<sequence>MYGKKVKLRILFLFLVLASIILSVYLILKSLEENVVYFLSPSEIKNLTEINSNKIRIGGMVKNKSIIIKSEEINFIITDFKNEINVSYSGSVPNLFAEGKGVVAEGYLKDRSYFNAVKILAKHDENYMPPEVKEAIGDK</sequence>
<dbReference type="HAMAP" id="MF_01959">
    <property type="entry name" value="CcmE"/>
    <property type="match status" value="1"/>
</dbReference>
<dbReference type="SUPFAM" id="SSF82093">
    <property type="entry name" value="Heme chaperone CcmE"/>
    <property type="match status" value="1"/>
</dbReference>
<keyword evidence="5" id="KW-0201">Cytochrome c-type biogenesis</keyword>
<dbReference type="AlphaFoldDB" id="A0A381XUM2"/>
<evidence type="ECO:0008006" key="11">
    <source>
        <dbReference type="Google" id="ProtNLM"/>
    </source>
</evidence>
<comment type="subcellular location">
    <subcellularLocation>
        <location evidence="1">Membrane</location>
    </subcellularLocation>
</comment>
<evidence type="ECO:0000256" key="8">
    <source>
        <dbReference type="ARBA" id="ARBA00023136"/>
    </source>
</evidence>
<keyword evidence="7" id="KW-0408">Iron</keyword>
<dbReference type="EMBL" id="UINC01016455">
    <property type="protein sequence ID" value="SVA68496.1"/>
    <property type="molecule type" value="Genomic_DNA"/>
</dbReference>
<protein>
    <recommendedName>
        <fullName evidence="11">Cytochrome c-type biogenesis protein CcmE</fullName>
    </recommendedName>
</protein>
<evidence type="ECO:0000256" key="5">
    <source>
        <dbReference type="ARBA" id="ARBA00022748"/>
    </source>
</evidence>
<keyword evidence="8 9" id="KW-0472">Membrane</keyword>
<accession>A0A381XUM2</accession>
<evidence type="ECO:0000256" key="6">
    <source>
        <dbReference type="ARBA" id="ARBA00022989"/>
    </source>
</evidence>
<dbReference type="Gene3D" id="2.40.50.140">
    <property type="entry name" value="Nucleic acid-binding proteins"/>
    <property type="match status" value="1"/>
</dbReference>
<gene>
    <name evidence="10" type="ORF">METZ01_LOCUS121350</name>
</gene>
<dbReference type="GO" id="GO:0005886">
    <property type="term" value="C:plasma membrane"/>
    <property type="evidence" value="ECO:0007669"/>
    <property type="project" value="InterPro"/>
</dbReference>
<dbReference type="GO" id="GO:0017003">
    <property type="term" value="P:protein-heme linkage"/>
    <property type="evidence" value="ECO:0007669"/>
    <property type="project" value="InterPro"/>
</dbReference>
<dbReference type="GO" id="GO:0046872">
    <property type="term" value="F:metal ion binding"/>
    <property type="evidence" value="ECO:0007669"/>
    <property type="project" value="UniProtKB-KW"/>
</dbReference>
<dbReference type="GO" id="GO:0020037">
    <property type="term" value="F:heme binding"/>
    <property type="evidence" value="ECO:0007669"/>
    <property type="project" value="InterPro"/>
</dbReference>
<evidence type="ECO:0000256" key="1">
    <source>
        <dbReference type="ARBA" id="ARBA00004370"/>
    </source>
</evidence>
<evidence type="ECO:0000256" key="2">
    <source>
        <dbReference type="ARBA" id="ARBA00022617"/>
    </source>
</evidence>
<evidence type="ECO:0000256" key="7">
    <source>
        <dbReference type="ARBA" id="ARBA00023004"/>
    </source>
</evidence>